<evidence type="ECO:0000256" key="1">
    <source>
        <dbReference type="ARBA" id="ARBA00005679"/>
    </source>
</evidence>
<organism evidence="4">
    <name type="scientific">Rhodnius prolixus</name>
    <name type="common">Triatomid bug</name>
    <dbReference type="NCBI Taxonomy" id="13249"/>
    <lineage>
        <taxon>Eukaryota</taxon>
        <taxon>Metazoa</taxon>
        <taxon>Ecdysozoa</taxon>
        <taxon>Arthropoda</taxon>
        <taxon>Hexapoda</taxon>
        <taxon>Insecta</taxon>
        <taxon>Pterygota</taxon>
        <taxon>Neoptera</taxon>
        <taxon>Paraneoptera</taxon>
        <taxon>Hemiptera</taxon>
        <taxon>Heteroptera</taxon>
        <taxon>Panheteroptera</taxon>
        <taxon>Cimicomorpha</taxon>
        <taxon>Reduviidae</taxon>
        <taxon>Triatominae</taxon>
        <taxon>Rhodnius</taxon>
    </lineage>
</organism>
<comment type="similarity">
    <text evidence="1">Belongs to the GILT family.</text>
</comment>
<keyword evidence="2" id="KW-0325">Glycoprotein</keyword>
<dbReference type="VEuPathDB" id="VectorBase:RPRC010337"/>
<dbReference type="GO" id="GO:0016671">
    <property type="term" value="F:oxidoreductase activity, acting on a sulfur group of donors, disulfide as acceptor"/>
    <property type="evidence" value="ECO:0007669"/>
    <property type="project" value="InterPro"/>
</dbReference>
<dbReference type="HOGENOM" id="CLU_066886_2_1_1"/>
<dbReference type="InterPro" id="IPR004911">
    <property type="entry name" value="Interferon-induced_GILT"/>
</dbReference>
<accession>R4G4A3</accession>
<dbReference type="RefSeq" id="XP_073976873.1">
    <property type="nucleotide sequence ID" value="XM_074120772.1"/>
</dbReference>
<dbReference type="PANTHER" id="PTHR13234">
    <property type="entry name" value="GAMMA-INTERFERON INDUCIBLE LYSOSOMAL THIOL REDUCTASE GILT"/>
    <property type="match status" value="1"/>
</dbReference>
<evidence type="ECO:0000256" key="3">
    <source>
        <dbReference type="SAM" id="SignalP"/>
    </source>
</evidence>
<reference evidence="4" key="1">
    <citation type="submission" date="2013-04" db="EMBL/GenBank/DDBJ databases">
        <title>An insight into the transcriptome of the digestive tract of the blood sucking bug, Rhodnius prolixus.</title>
        <authorList>
            <person name="Ribeiro J.M.C."/>
            <person name="Genta F.A."/>
            <person name="Sorgine M.H.F."/>
            <person name="Paiva-Silva G.O."/>
            <person name="Majerowicz D."/>
            <person name="Medeiros M."/>
            <person name="Koerich L."/>
            <person name="Terra W.R."/>
            <person name="Ferreira C."/>
            <person name="Pimentel A.C."/>
            <person name="Bisch P.M."/>
            <person name="Diniz M.M.P."/>
            <person name="Nascimento R."/>
            <person name="Salmon D."/>
            <person name="Silber A.M."/>
            <person name="Alves M."/>
            <person name="Oliveira M.F."/>
            <person name="Gondim K.C."/>
            <person name="Silva Neto M.A.C."/>
            <person name="Atella G.C."/>
            <person name="Araujo H."/>
            <person name="Dias F.S."/>
            <person name="Polycarpo C.R."/>
            <person name="Fampa P."/>
            <person name="Melo A.C."/>
            <person name="Tanaka A.S."/>
            <person name="Balczun C."/>
            <person name="Oliveira J.H.M."/>
            <person name="Goncalves R."/>
            <person name="Lazoski C."/>
            <person name="Pereira M.A."/>
            <person name="Rivera-Pomar R."/>
            <person name="Diambra L."/>
            <person name="Schaub G.A."/>
            <person name="Garcia E.S."/>
            <person name="Azambuja P."/>
            <person name="Braz G.R.C."/>
            <person name="Oliveira P.L."/>
        </authorList>
    </citation>
    <scope>NUCLEOTIDE SEQUENCE</scope>
</reference>
<proteinExistence type="evidence at transcript level"/>
<feature type="signal peptide" evidence="3">
    <location>
        <begin position="1"/>
        <end position="18"/>
    </location>
</feature>
<evidence type="ECO:0000313" key="4">
    <source>
        <dbReference type="EMBL" id="JAA75965.1"/>
    </source>
</evidence>
<dbReference type="PANTHER" id="PTHR13234:SF69">
    <property type="entry name" value="GILT-LIKE PROTEIN 1"/>
    <property type="match status" value="1"/>
</dbReference>
<sequence>MSTFAFFIVFIAAGSAYAQKVPVTVYYESLCPDSIKFYTNQLYPAWNSSLKSFMDLQLVPFGKSNYTHMGDNYTFTCHHGEKECVGNKVQACALKLIPATPDMDLQVKYINCLMAMAKSSVDMYPTKSCAEEVKLGGDVLEKIESCATTNEGNDYLAALGDKTMKFQNPLISVPTVVVDHYDAKEKDDARNDFKSVLCAHIKDGKPAECGKSGSSVAMYPAALLVPLLLAFSIRL</sequence>
<feature type="chain" id="PRO_5004372335" evidence="3">
    <location>
        <begin position="19"/>
        <end position="235"/>
    </location>
</feature>
<dbReference type="AlphaFoldDB" id="R4G4A3"/>
<keyword evidence="3" id="KW-0732">Signal</keyword>
<dbReference type="GeneID" id="141450387"/>
<protein>
    <submittedName>
        <fullName evidence="4">Putative gamma-interferon-inducible lysosomal thiol reductase</fullName>
    </submittedName>
</protein>
<name>R4G4A3_RHOPR</name>
<evidence type="ECO:0000256" key="2">
    <source>
        <dbReference type="ARBA" id="ARBA00023180"/>
    </source>
</evidence>
<dbReference type="Pfam" id="PF03227">
    <property type="entry name" value="GILT"/>
    <property type="match status" value="1"/>
</dbReference>
<dbReference type="EMBL" id="GAHY01001545">
    <property type="protein sequence ID" value="JAA75965.1"/>
    <property type="molecule type" value="mRNA"/>
</dbReference>